<dbReference type="InterPro" id="IPR036465">
    <property type="entry name" value="vWFA_dom_sf"/>
</dbReference>
<dbReference type="InterPro" id="IPR051928">
    <property type="entry name" value="NorD/CobT"/>
</dbReference>
<gene>
    <name evidence="3" type="primary">norD</name>
    <name evidence="3" type="ORF">GCM10011363_37920</name>
</gene>
<reference evidence="4" key="1">
    <citation type="journal article" date="2019" name="Int. J. Syst. Evol. Microbiol.">
        <title>The Global Catalogue of Microorganisms (GCM) 10K type strain sequencing project: providing services to taxonomists for standard genome sequencing and annotation.</title>
        <authorList>
            <consortium name="The Broad Institute Genomics Platform"/>
            <consortium name="The Broad Institute Genome Sequencing Center for Infectious Disease"/>
            <person name="Wu L."/>
            <person name="Ma J."/>
        </authorList>
    </citation>
    <scope>NUCLEOTIDE SEQUENCE [LARGE SCALE GENOMIC DNA]</scope>
    <source>
        <strain evidence="4">CGMCC 1.12478</strain>
    </source>
</reference>
<dbReference type="EMBL" id="BMFC01000013">
    <property type="protein sequence ID" value="GGC17749.1"/>
    <property type="molecule type" value="Genomic_DNA"/>
</dbReference>
<dbReference type="Proteomes" id="UP000645462">
    <property type="component" value="Unassembled WGS sequence"/>
</dbReference>
<dbReference type="PANTHER" id="PTHR41248:SF1">
    <property type="entry name" value="NORD PROTEIN"/>
    <property type="match status" value="1"/>
</dbReference>
<feature type="region of interest" description="Disordered" evidence="1">
    <location>
        <begin position="233"/>
        <end position="268"/>
    </location>
</feature>
<dbReference type="CDD" id="cd01454">
    <property type="entry name" value="vWA_norD_type"/>
    <property type="match status" value="1"/>
</dbReference>
<dbReference type="InterPro" id="IPR002035">
    <property type="entry name" value="VWF_A"/>
</dbReference>
<organism evidence="3 4">
    <name type="scientific">Marivita lacus</name>
    <dbReference type="NCBI Taxonomy" id="1323742"/>
    <lineage>
        <taxon>Bacteria</taxon>
        <taxon>Pseudomonadati</taxon>
        <taxon>Pseudomonadota</taxon>
        <taxon>Alphaproteobacteria</taxon>
        <taxon>Rhodobacterales</taxon>
        <taxon>Roseobacteraceae</taxon>
        <taxon>Marivita</taxon>
    </lineage>
</organism>
<dbReference type="PANTHER" id="PTHR41248">
    <property type="entry name" value="NORD PROTEIN"/>
    <property type="match status" value="1"/>
</dbReference>
<feature type="compositionally biased region" description="Basic and acidic residues" evidence="1">
    <location>
        <begin position="256"/>
        <end position="268"/>
    </location>
</feature>
<dbReference type="RefSeq" id="WP_188483668.1">
    <property type="nucleotide sequence ID" value="NZ_BMFC01000013.1"/>
</dbReference>
<comment type="caution">
    <text evidence="3">The sequence shown here is derived from an EMBL/GenBank/DDBJ whole genome shotgun (WGS) entry which is preliminary data.</text>
</comment>
<evidence type="ECO:0000313" key="3">
    <source>
        <dbReference type="EMBL" id="GGC17749.1"/>
    </source>
</evidence>
<evidence type="ECO:0000313" key="4">
    <source>
        <dbReference type="Proteomes" id="UP000645462"/>
    </source>
</evidence>
<dbReference type="Pfam" id="PF13519">
    <property type="entry name" value="VWA_2"/>
    <property type="match status" value="1"/>
</dbReference>
<dbReference type="SUPFAM" id="SSF53300">
    <property type="entry name" value="vWA-like"/>
    <property type="match status" value="1"/>
</dbReference>
<accession>A0ABQ1L1Y5</accession>
<dbReference type="PROSITE" id="PS50234">
    <property type="entry name" value="VWFA"/>
    <property type="match status" value="1"/>
</dbReference>
<name>A0ABQ1L1Y5_9RHOB</name>
<sequence>MALHPLDLMEPEETVGNLWHGVALRLAPVAGHADSAVTLDAVRPSIALLFRAVGGKPGVEIAASAATASRHRRTIGAQLADAHMLEHVARFDGETLRLPPVIDAFPTVGQNRAAYLWLAALAACATPAVPPADAMAADIAHIAAMERATAMALSLCPGLRARHATLCAHVVTDWPDHATSPSERDVAARALSVLSGARYTAESAFVPNAPRGYTPMVPVPIWMRIDLADKGSAPSPAEDAISAPPGLASATRKQGNRQDNEQANRTDSFIMHRFESILSWVESMGLNRATDDDDLENAQKAAEDQDSITLSPHHKRAATRLRLHLDLAPQDADHERLSARFTYPEWNHRARAYMPDHCIVLEADATPGTGFEPDPRLMTRVRRQFEALHPRRILLPRQVDGAELDLDALIAAQVAIRATGQGSDRIFRDLRHVERDLSVAILMDCSRSTESVVGTRSIIDTTREALVALAGGIDAAGDRLAIWGFSSLRRDRVFLTRCKGFEGRMTPDITARIGGLKPGHYTRLGAAIRHASAALAAETSTRKLLLVLTDGKPNDLDHYEGTHGIEDSHMAVREARRAGQLVHGVIVDADGQDWFARIFGRAGFTLLPDPARLGRALPDIYRSLTQET</sequence>
<proteinExistence type="predicted"/>
<evidence type="ECO:0000259" key="2">
    <source>
        <dbReference type="PROSITE" id="PS50234"/>
    </source>
</evidence>
<evidence type="ECO:0000256" key="1">
    <source>
        <dbReference type="SAM" id="MobiDB-lite"/>
    </source>
</evidence>
<keyword evidence="4" id="KW-1185">Reference proteome</keyword>
<protein>
    <submittedName>
        <fullName evidence="3">NorD nitric oxide reductase activation protein</fullName>
    </submittedName>
</protein>
<feature type="domain" description="VWFA" evidence="2">
    <location>
        <begin position="438"/>
        <end position="587"/>
    </location>
</feature>
<dbReference type="SMART" id="SM00327">
    <property type="entry name" value="VWA"/>
    <property type="match status" value="1"/>
</dbReference>
<dbReference type="Gene3D" id="3.40.50.410">
    <property type="entry name" value="von Willebrand factor, type A domain"/>
    <property type="match status" value="1"/>
</dbReference>